<dbReference type="PANTHER" id="PTHR39965:SF1">
    <property type="entry name" value="CRISPR SYSTEM CMR SUBUNIT CMR6"/>
    <property type="match status" value="1"/>
</dbReference>
<keyword evidence="4" id="KW-1185">Reference proteome</keyword>
<organism evidence="3 4">
    <name type="scientific">Fretibacterium fastidiosum</name>
    <dbReference type="NCBI Taxonomy" id="651822"/>
    <lineage>
        <taxon>Bacteria</taxon>
        <taxon>Thermotogati</taxon>
        <taxon>Synergistota</taxon>
        <taxon>Synergistia</taxon>
        <taxon>Synergistales</taxon>
        <taxon>Aminobacteriaceae</taxon>
        <taxon>Fretibacterium</taxon>
    </lineage>
</organism>
<dbReference type="GO" id="GO:0051607">
    <property type="term" value="P:defense response to virus"/>
    <property type="evidence" value="ECO:0007669"/>
    <property type="project" value="UniProtKB-KW"/>
</dbReference>
<gene>
    <name evidence="3" type="ORF">SY1_18820</name>
</gene>
<protein>
    <submittedName>
        <fullName evidence="3">CRISPR-associated RAMP protein, Cmr6 family</fullName>
    </submittedName>
</protein>
<reference evidence="3 4" key="2">
    <citation type="submission" date="2010-03" db="EMBL/GenBank/DDBJ databases">
        <authorList>
            <person name="Pajon A."/>
        </authorList>
    </citation>
    <scope>NUCLEOTIDE SEQUENCE [LARGE SCALE GENOMIC DNA]</scope>
    <source>
        <strain evidence="3 4">SGP1</strain>
    </source>
</reference>
<dbReference type="NCBIfam" id="TIGR01898">
    <property type="entry name" value="cas_TM1791_cmr6"/>
    <property type="match status" value="1"/>
</dbReference>
<dbReference type="Proteomes" id="UP000008957">
    <property type="component" value="Chromosome"/>
</dbReference>
<evidence type="ECO:0000259" key="2">
    <source>
        <dbReference type="Pfam" id="PF03787"/>
    </source>
</evidence>
<accession>A0AB94IYH2</accession>
<dbReference type="Pfam" id="PF03787">
    <property type="entry name" value="RAMPs"/>
    <property type="match status" value="1"/>
</dbReference>
<dbReference type="AlphaFoldDB" id="A0AB94IYH2"/>
<evidence type="ECO:0000313" key="3">
    <source>
        <dbReference type="EMBL" id="CBL28729.1"/>
    </source>
</evidence>
<dbReference type="InterPro" id="IPR005537">
    <property type="entry name" value="RAMP_III_fam"/>
</dbReference>
<sequence length="373" mass="41280">MQALRDALKDLSKGQNASLLLARYLRETKQGEDEDKEAAQRGRDDLFQAARSAVKDEEVQALYARAFEARKNALSACSSSRTFQTEGRLIAGLGGSNVLETGLTLNPLYGVPMIPGSSLKGLAAHYCSMAWGAGDERFRSPALDARTRPTRQAGAVYEVLFGKVPLTGKEEDAEAGYLRFYDAWLLPDSLPNSLCPDVMTPHHSGYYTGEGAPTDFDDPNPVTFLSVRGSFEVRVGCEDPDPEVRKKWEKLALRILGEAFERCGAGGKTRSGYGRMKWVKSKEEQQAETEKAKKAETEKRNLEAGFKHPIGEELTVRCDSVNKKGNSSFTIEGMEARFDPALKVEKGTEVLARIVRTEMKPKKAYILERVQKD</sequence>
<evidence type="ECO:0000313" key="4">
    <source>
        <dbReference type="Proteomes" id="UP000008957"/>
    </source>
</evidence>
<dbReference type="EMBL" id="FP929056">
    <property type="protein sequence ID" value="CBL28729.1"/>
    <property type="molecule type" value="Genomic_DNA"/>
</dbReference>
<dbReference type="PANTHER" id="PTHR39965">
    <property type="entry name" value="CRISPR SYSTEM CMR SUBUNIT CMR6"/>
    <property type="match status" value="1"/>
</dbReference>
<feature type="domain" description="CRISPR type III-associated protein" evidence="2">
    <location>
        <begin position="82"/>
        <end position="277"/>
    </location>
</feature>
<dbReference type="RefSeq" id="WP_015556876.1">
    <property type="nucleotide sequence ID" value="NC_021038.1"/>
</dbReference>
<reference evidence="4" key="1">
    <citation type="submission" date="2010-03" db="EMBL/GenBank/DDBJ databases">
        <title>The genome sequence of Synergistetes sp. SGP1.</title>
        <authorList>
            <consortium name="metaHIT consortium -- http://www.metahit.eu/"/>
            <person name="Pajon A."/>
            <person name="Turner K."/>
            <person name="Parkhill J."/>
            <person name="Wade W."/>
            <person name="Vartoukian S."/>
        </authorList>
    </citation>
    <scope>NUCLEOTIDE SEQUENCE [LARGE SCALE GENOMIC DNA]</scope>
    <source>
        <strain evidence="4">SGP1</strain>
    </source>
</reference>
<keyword evidence="1" id="KW-0051">Antiviral defense</keyword>
<dbReference type="InterPro" id="IPR010172">
    <property type="entry name" value="CRISPR-assoc_prot_TM1791"/>
</dbReference>
<dbReference type="KEGG" id="sbr:SY1_18820"/>
<evidence type="ECO:0000256" key="1">
    <source>
        <dbReference type="ARBA" id="ARBA00023118"/>
    </source>
</evidence>
<proteinExistence type="predicted"/>
<name>A0AB94IYH2_9BACT</name>